<evidence type="ECO:0000256" key="3">
    <source>
        <dbReference type="ARBA" id="ARBA00022475"/>
    </source>
</evidence>
<evidence type="ECO:0000256" key="5">
    <source>
        <dbReference type="ARBA" id="ARBA00022989"/>
    </source>
</evidence>
<feature type="transmembrane region" description="Helical" evidence="7">
    <location>
        <begin position="39"/>
        <end position="57"/>
    </location>
</feature>
<organism evidence="8 9">
    <name type="scientific">Natribaculum luteum</name>
    <dbReference type="NCBI Taxonomy" id="1586232"/>
    <lineage>
        <taxon>Archaea</taxon>
        <taxon>Methanobacteriati</taxon>
        <taxon>Methanobacteriota</taxon>
        <taxon>Stenosarchaea group</taxon>
        <taxon>Halobacteria</taxon>
        <taxon>Halobacteriales</taxon>
        <taxon>Natrialbaceae</taxon>
        <taxon>Natribaculum</taxon>
    </lineage>
</organism>
<feature type="transmembrane region" description="Helical" evidence="7">
    <location>
        <begin position="289"/>
        <end position="306"/>
    </location>
</feature>
<evidence type="ECO:0000256" key="2">
    <source>
        <dbReference type="ARBA" id="ARBA00011061"/>
    </source>
</evidence>
<dbReference type="Proteomes" id="UP001595821">
    <property type="component" value="Unassembled WGS sequence"/>
</dbReference>
<evidence type="ECO:0000256" key="7">
    <source>
        <dbReference type="SAM" id="Phobius"/>
    </source>
</evidence>
<keyword evidence="3" id="KW-1003">Cell membrane</keyword>
<evidence type="ECO:0000313" key="8">
    <source>
        <dbReference type="EMBL" id="MFC4246656.1"/>
    </source>
</evidence>
<dbReference type="PANTHER" id="PTHR39087:SF2">
    <property type="entry name" value="UPF0104 MEMBRANE PROTEIN MJ1595"/>
    <property type="match status" value="1"/>
</dbReference>
<feature type="transmembrane region" description="Helical" evidence="7">
    <location>
        <begin position="6"/>
        <end position="27"/>
    </location>
</feature>
<evidence type="ECO:0000256" key="4">
    <source>
        <dbReference type="ARBA" id="ARBA00022692"/>
    </source>
</evidence>
<evidence type="ECO:0000256" key="1">
    <source>
        <dbReference type="ARBA" id="ARBA00004651"/>
    </source>
</evidence>
<dbReference type="RefSeq" id="WP_246975535.1">
    <property type="nucleotide sequence ID" value="NZ_CP095398.1"/>
</dbReference>
<feature type="transmembrane region" description="Helical" evidence="7">
    <location>
        <begin position="201"/>
        <end position="221"/>
    </location>
</feature>
<dbReference type="Pfam" id="PF03706">
    <property type="entry name" value="LPG_synthase_TM"/>
    <property type="match status" value="1"/>
</dbReference>
<sequence>MDWRSILKTLVKAAVTAVALFLIIRTVPIRKFDDTLSEISPSLLAILVLVTVIQFIITSASLRSLLAAVEDVSLTTAIRIDATGGALNTLIPSRAGALLTVPALIAHRTTLSPSDGAKVKAIQFVGIASWSGIIGSVGLVIVSGLLPVKVLTPLALSAVIYLGFVAIALTAMVYGVPFAELLPSIIQNLTQGTISINRQQLVQAFGLLILSLLAPALRWILIAPAVDIELSLVVLLVAPTVAYLPTVLPISFGGIGVAELSGVAVLTALSGDPTAAAALVFVDRVIGDYLPLLGSGLIATVDLWILEYI</sequence>
<comment type="subcellular location">
    <subcellularLocation>
        <location evidence="1">Cell membrane</location>
        <topology evidence="1">Multi-pass membrane protein</topology>
    </subcellularLocation>
</comment>
<feature type="transmembrane region" description="Helical" evidence="7">
    <location>
        <begin position="154"/>
        <end position="174"/>
    </location>
</feature>
<dbReference type="GO" id="GO:0005886">
    <property type="term" value="C:plasma membrane"/>
    <property type="evidence" value="ECO:0007669"/>
    <property type="project" value="UniProtKB-SubCell"/>
</dbReference>
<keyword evidence="5 7" id="KW-1133">Transmembrane helix</keyword>
<evidence type="ECO:0000256" key="6">
    <source>
        <dbReference type="ARBA" id="ARBA00023136"/>
    </source>
</evidence>
<dbReference type="GeneID" id="71856412"/>
<accession>A0ABD5NX64</accession>
<gene>
    <name evidence="8" type="ORF">ACFOZ7_06550</name>
</gene>
<dbReference type="EMBL" id="JBHSDJ010000014">
    <property type="protein sequence ID" value="MFC4246656.1"/>
    <property type="molecule type" value="Genomic_DNA"/>
</dbReference>
<dbReference type="PANTHER" id="PTHR39087">
    <property type="entry name" value="UPF0104 MEMBRANE PROTEIN MJ1595"/>
    <property type="match status" value="1"/>
</dbReference>
<keyword evidence="4 7" id="KW-0812">Transmembrane</keyword>
<feature type="transmembrane region" description="Helical" evidence="7">
    <location>
        <begin position="233"/>
        <end position="257"/>
    </location>
</feature>
<dbReference type="InterPro" id="IPR022791">
    <property type="entry name" value="L-PG_synthase/AglD"/>
</dbReference>
<feature type="transmembrane region" description="Helical" evidence="7">
    <location>
        <begin position="121"/>
        <end position="142"/>
    </location>
</feature>
<proteinExistence type="inferred from homology"/>
<comment type="similarity">
    <text evidence="2">Belongs to the UPF0104 family.</text>
</comment>
<keyword evidence="6 7" id="KW-0472">Membrane</keyword>
<protein>
    <submittedName>
        <fullName evidence="8">Lysylphosphatidylglycerol synthase transmembrane domain-containing protein</fullName>
    </submittedName>
</protein>
<evidence type="ECO:0000313" key="9">
    <source>
        <dbReference type="Proteomes" id="UP001595821"/>
    </source>
</evidence>
<dbReference type="AlphaFoldDB" id="A0ABD5NX64"/>
<reference evidence="8 9" key="1">
    <citation type="journal article" date="2014" name="Int. J. Syst. Evol. Microbiol.">
        <title>Complete genome sequence of Corynebacterium casei LMG S-19264T (=DSM 44701T), isolated from a smear-ripened cheese.</title>
        <authorList>
            <consortium name="US DOE Joint Genome Institute (JGI-PGF)"/>
            <person name="Walter F."/>
            <person name="Albersmeier A."/>
            <person name="Kalinowski J."/>
            <person name="Ruckert C."/>
        </authorList>
    </citation>
    <scope>NUCLEOTIDE SEQUENCE [LARGE SCALE GENOMIC DNA]</scope>
    <source>
        <strain evidence="8 9">IBRC-M 10912</strain>
    </source>
</reference>
<comment type="caution">
    <text evidence="8">The sequence shown here is derived from an EMBL/GenBank/DDBJ whole genome shotgun (WGS) entry which is preliminary data.</text>
</comment>
<feature type="transmembrane region" description="Helical" evidence="7">
    <location>
        <begin position="263"/>
        <end position="282"/>
    </location>
</feature>
<name>A0ABD5NX64_9EURY</name>